<feature type="domain" description="Nucleolar 27S pre-rRNA processing Urb2/Npa2 C-terminal" evidence="2">
    <location>
        <begin position="1254"/>
        <end position="1486"/>
    </location>
</feature>
<sequence>MPSAAERPRSQEALLRLEKGTASPTTQLNEAAQIIGLDLTLCASHPEINRASQIQNNAAPKEEWVLRWLLKKLKTGKNYRVEPASFLLLRQLIDLIPPKTLATILKDQRFLVTLNDAVTDLEEDVFTGLENGATEFLRSGSESSHTLDGSPDQSGKWDKKGTKRKRARDQDAMDIDEQQQPQTPTSCFLAFMRALDCLYSLVMLANRTVSLDEAASSHLKHALRGEPESVAMLLGRSFKVAAVATTQFFNGQNTTDLQHLLYVIPAILEVWELRSYRRDDSDNKSSNESFSKYCFQHALRLQLCIRSTRLDTDERAQVLNGVERLIALHVVLPARAGFFSRGGSGIDYSKDEPDWNPVKPISETFRPILCQSSHTTAGETAANVGRGNFWKTAELLPEFFNTTCRSVPRDTFRRQTHEGPWLETLFVAVAELAYSIVKEESTSNYFPEFVGVLERLFRVALDRKVNLSLHTLLTHAAYTGLLKNDLSQVEWGLTALLVELGVDIFLPNSGLNDSGKLLNALLEKILLHWRSGTSHKDENYETIKCGIVVPLLRGFTAARDLPGFMQLWYEQLILVEEARSQDSNLGGFSIWEDDDVCNVYSELMRSPLTEVHAAAQLRAAATEIKDQDDSVSNSPRAYAQFVILEAGIRSRATYFEDAGEALQSVTETLNLTLSSKQSLHWRWRLWRFARNLLDNNVQSTDNALGETITNLDGAAVKSIQRHRKDKMKKPRAPLESFEAYRFALATVQDSTKTSHSEKFNSLTSEVMEFIKSISKEDASKSKKSPWNGRIETLDSPICLALGYFLTLVRSPDVWHHVQSETRRALFEHMLSLAASQYRSPSSTLDSAPSNVRFLQAWASVVCHEYLLNAPVIAGDLLIVLSECIKSDISNRELYIESLQRIPAPLITRRQRGILLDLLQDVILREDSSPDVVVGMLSLMAKLADMPKSTAALTGDWEPVWKTAKAVTLQGTDVDLQVMKAFRNLHRSVIAKLLVLSEEERQKLFKKMYRKVSSKVSKLKSMERDSMDCFFLRISLSQLWMHRTQLSSAFDEAELAACRQRVFELVVADVKSVKDQCKKQKLEETITLIKTLDALEDFEDLATDNVEVEKFLFKIESYVEKSIDSGSSLRRLIRRRVLAGRGPEKNVTLPVMQFAETLPVQHLYSEEQRLFIRATMERFRSMTVESLTGVLAELRGLGFVGENAEYRLLVAGLAVASLAPVEDKESDTAVELSLLCTDVTESIPRCKSIEQFTLATECLDVLLRNQTRCIGQWNIDSILACLANCASKSGPRIHTEFAGTVYIRLCRLMGVLLGIHRQKLGGRFHLILLAMQRLLNCLFARSKKRSRSMRSEKGAGQNQPYWLAPLEASHAVHFTRLLTSLCDPTVSAVSRPTQAGAGHEGLTDQTKKAKRIAGQYLQYLIMEYAQSSLRGSLTPEVKAALLPGLYSVLDVMSRDTMRAMNAGLDMSGRAIFKGLYDDYMKFGKWNKG</sequence>
<dbReference type="InterPro" id="IPR052609">
    <property type="entry name" value="Ribosome_Biogenesis_Reg"/>
</dbReference>
<dbReference type="Proteomes" id="UP000184383">
    <property type="component" value="Unassembled WGS sequence"/>
</dbReference>
<evidence type="ECO:0000313" key="4">
    <source>
        <dbReference type="Proteomes" id="UP000184383"/>
    </source>
</evidence>
<proteinExistence type="predicted"/>
<dbReference type="STRING" id="1073089.A0A1L9RJU6"/>
<feature type="compositionally biased region" description="Polar residues" evidence="1">
    <location>
        <begin position="140"/>
        <end position="153"/>
    </location>
</feature>
<gene>
    <name evidence="3" type="ORF">ASPWEDRAFT_51321</name>
</gene>
<evidence type="ECO:0000259" key="2">
    <source>
        <dbReference type="Pfam" id="PF10441"/>
    </source>
</evidence>
<dbReference type="Pfam" id="PF10441">
    <property type="entry name" value="Urb2"/>
    <property type="match status" value="1"/>
</dbReference>
<name>A0A1L9RJU6_ASPWE</name>
<protein>
    <recommendedName>
        <fullName evidence="2">Nucleolar 27S pre-rRNA processing Urb2/Npa2 C-terminal domain-containing protein</fullName>
    </recommendedName>
</protein>
<dbReference type="PANTHER" id="PTHR15682">
    <property type="entry name" value="UNHEALTHY RIBOSOME BIOGENESIS PROTEIN 2 HOMOLOG"/>
    <property type="match status" value="1"/>
</dbReference>
<dbReference type="RefSeq" id="XP_040688847.1">
    <property type="nucleotide sequence ID" value="XM_040837572.1"/>
</dbReference>
<dbReference type="EMBL" id="KV878212">
    <property type="protein sequence ID" value="OJJ35171.1"/>
    <property type="molecule type" value="Genomic_DNA"/>
</dbReference>
<reference evidence="4" key="1">
    <citation type="journal article" date="2017" name="Genome Biol.">
        <title>Comparative genomics reveals high biological diversity and specific adaptations in the industrially and medically important fungal genus Aspergillus.</title>
        <authorList>
            <person name="de Vries R.P."/>
            <person name="Riley R."/>
            <person name="Wiebenga A."/>
            <person name="Aguilar-Osorio G."/>
            <person name="Amillis S."/>
            <person name="Uchima C.A."/>
            <person name="Anderluh G."/>
            <person name="Asadollahi M."/>
            <person name="Askin M."/>
            <person name="Barry K."/>
            <person name="Battaglia E."/>
            <person name="Bayram O."/>
            <person name="Benocci T."/>
            <person name="Braus-Stromeyer S.A."/>
            <person name="Caldana C."/>
            <person name="Canovas D."/>
            <person name="Cerqueira G.C."/>
            <person name="Chen F."/>
            <person name="Chen W."/>
            <person name="Choi C."/>
            <person name="Clum A."/>
            <person name="Dos Santos R.A."/>
            <person name="Damasio A.R."/>
            <person name="Diallinas G."/>
            <person name="Emri T."/>
            <person name="Fekete E."/>
            <person name="Flipphi M."/>
            <person name="Freyberg S."/>
            <person name="Gallo A."/>
            <person name="Gournas C."/>
            <person name="Habgood R."/>
            <person name="Hainaut M."/>
            <person name="Harispe M.L."/>
            <person name="Henrissat B."/>
            <person name="Hilden K.S."/>
            <person name="Hope R."/>
            <person name="Hossain A."/>
            <person name="Karabika E."/>
            <person name="Karaffa L."/>
            <person name="Karanyi Z."/>
            <person name="Krasevec N."/>
            <person name="Kuo A."/>
            <person name="Kusch H."/>
            <person name="LaButti K."/>
            <person name="Lagendijk E.L."/>
            <person name="Lapidus A."/>
            <person name="Levasseur A."/>
            <person name="Lindquist E."/>
            <person name="Lipzen A."/>
            <person name="Logrieco A.F."/>
            <person name="MacCabe A."/>
            <person name="Maekelae M.R."/>
            <person name="Malavazi I."/>
            <person name="Melin P."/>
            <person name="Meyer V."/>
            <person name="Mielnichuk N."/>
            <person name="Miskei M."/>
            <person name="Molnar A.P."/>
            <person name="Mule G."/>
            <person name="Ngan C.Y."/>
            <person name="Orejas M."/>
            <person name="Orosz E."/>
            <person name="Ouedraogo J.P."/>
            <person name="Overkamp K.M."/>
            <person name="Park H.-S."/>
            <person name="Perrone G."/>
            <person name="Piumi F."/>
            <person name="Punt P.J."/>
            <person name="Ram A.F."/>
            <person name="Ramon A."/>
            <person name="Rauscher S."/>
            <person name="Record E."/>
            <person name="Riano-Pachon D.M."/>
            <person name="Robert V."/>
            <person name="Roehrig J."/>
            <person name="Ruller R."/>
            <person name="Salamov A."/>
            <person name="Salih N.S."/>
            <person name="Samson R.A."/>
            <person name="Sandor E."/>
            <person name="Sanguinetti M."/>
            <person name="Schuetze T."/>
            <person name="Sepcic K."/>
            <person name="Shelest E."/>
            <person name="Sherlock G."/>
            <person name="Sophianopoulou V."/>
            <person name="Squina F.M."/>
            <person name="Sun H."/>
            <person name="Susca A."/>
            <person name="Todd R.B."/>
            <person name="Tsang A."/>
            <person name="Unkles S.E."/>
            <person name="van de Wiele N."/>
            <person name="van Rossen-Uffink D."/>
            <person name="Oliveira J.V."/>
            <person name="Vesth T.C."/>
            <person name="Visser J."/>
            <person name="Yu J.-H."/>
            <person name="Zhou M."/>
            <person name="Andersen M.R."/>
            <person name="Archer D.B."/>
            <person name="Baker S.E."/>
            <person name="Benoit I."/>
            <person name="Brakhage A.A."/>
            <person name="Braus G.H."/>
            <person name="Fischer R."/>
            <person name="Frisvad J.C."/>
            <person name="Goldman G.H."/>
            <person name="Houbraken J."/>
            <person name="Oakley B."/>
            <person name="Pocsi I."/>
            <person name="Scazzocchio C."/>
            <person name="Seiboth B."/>
            <person name="vanKuyk P.A."/>
            <person name="Wortman J."/>
            <person name="Dyer P.S."/>
            <person name="Grigoriev I.V."/>
        </authorList>
    </citation>
    <scope>NUCLEOTIDE SEQUENCE [LARGE SCALE GENOMIC DNA]</scope>
    <source>
        <strain evidence="4">DTO 134E9</strain>
    </source>
</reference>
<evidence type="ECO:0000313" key="3">
    <source>
        <dbReference type="EMBL" id="OJJ35171.1"/>
    </source>
</evidence>
<dbReference type="OrthoDB" id="160374at2759"/>
<accession>A0A1L9RJU6</accession>
<dbReference type="GO" id="GO:0042254">
    <property type="term" value="P:ribosome biogenesis"/>
    <property type="evidence" value="ECO:0007669"/>
    <property type="project" value="TreeGrafter"/>
</dbReference>
<dbReference type="GO" id="GO:0005730">
    <property type="term" value="C:nucleolus"/>
    <property type="evidence" value="ECO:0007669"/>
    <property type="project" value="TreeGrafter"/>
</dbReference>
<evidence type="ECO:0000256" key="1">
    <source>
        <dbReference type="SAM" id="MobiDB-lite"/>
    </source>
</evidence>
<keyword evidence="4" id="KW-1185">Reference proteome</keyword>
<dbReference type="PANTHER" id="PTHR15682:SF2">
    <property type="entry name" value="UNHEALTHY RIBOSOME BIOGENESIS PROTEIN 2 HOMOLOG"/>
    <property type="match status" value="1"/>
</dbReference>
<dbReference type="VEuPathDB" id="FungiDB:ASPWEDRAFT_51321"/>
<dbReference type="GeneID" id="63753420"/>
<dbReference type="InterPro" id="IPR018849">
    <property type="entry name" value="Urb2/Npa2_C"/>
</dbReference>
<feature type="region of interest" description="Disordered" evidence="1">
    <location>
        <begin position="137"/>
        <end position="180"/>
    </location>
</feature>
<organism evidence="3 4">
    <name type="scientific">Aspergillus wentii DTO 134E9</name>
    <dbReference type="NCBI Taxonomy" id="1073089"/>
    <lineage>
        <taxon>Eukaryota</taxon>
        <taxon>Fungi</taxon>
        <taxon>Dikarya</taxon>
        <taxon>Ascomycota</taxon>
        <taxon>Pezizomycotina</taxon>
        <taxon>Eurotiomycetes</taxon>
        <taxon>Eurotiomycetidae</taxon>
        <taxon>Eurotiales</taxon>
        <taxon>Aspergillaceae</taxon>
        <taxon>Aspergillus</taxon>
        <taxon>Aspergillus subgen. Cremei</taxon>
    </lineage>
</organism>